<dbReference type="Pfam" id="PF00337">
    <property type="entry name" value="Gal-bind_lectin"/>
    <property type="match status" value="1"/>
</dbReference>
<dbReference type="SMART" id="SM00276">
    <property type="entry name" value="GLECT"/>
    <property type="match status" value="1"/>
</dbReference>
<proteinExistence type="predicted"/>
<dbReference type="PANTHER" id="PTHR11346:SF173">
    <property type="entry name" value="GALECTIN"/>
    <property type="match status" value="1"/>
</dbReference>
<evidence type="ECO:0000256" key="2">
    <source>
        <dbReference type="RuleBase" id="RU102079"/>
    </source>
</evidence>
<dbReference type="Gene3D" id="2.60.120.200">
    <property type="match status" value="1"/>
</dbReference>
<evidence type="ECO:0000313" key="4">
    <source>
        <dbReference type="EMBL" id="GMT18788.1"/>
    </source>
</evidence>
<dbReference type="SUPFAM" id="SSF49899">
    <property type="entry name" value="Concanavalin A-like lectins/glucanases"/>
    <property type="match status" value="1"/>
</dbReference>
<dbReference type="GO" id="GO:0030246">
    <property type="term" value="F:carbohydrate binding"/>
    <property type="evidence" value="ECO:0007669"/>
    <property type="project" value="UniProtKB-UniRule"/>
</dbReference>
<evidence type="ECO:0000259" key="3">
    <source>
        <dbReference type="PROSITE" id="PS51304"/>
    </source>
</evidence>
<dbReference type="EMBL" id="BTSY01000003">
    <property type="protein sequence ID" value="GMT18788.1"/>
    <property type="molecule type" value="Genomic_DNA"/>
</dbReference>
<evidence type="ECO:0000313" key="5">
    <source>
        <dbReference type="Proteomes" id="UP001432322"/>
    </source>
</evidence>
<dbReference type="PANTHER" id="PTHR11346">
    <property type="entry name" value="GALECTIN"/>
    <property type="match status" value="1"/>
</dbReference>
<name>A0AAV5VKI9_9BILA</name>
<reference evidence="4" key="1">
    <citation type="submission" date="2023-10" db="EMBL/GenBank/DDBJ databases">
        <title>Genome assembly of Pristionchus species.</title>
        <authorList>
            <person name="Yoshida K."/>
            <person name="Sommer R.J."/>
        </authorList>
    </citation>
    <scope>NUCLEOTIDE SEQUENCE</scope>
    <source>
        <strain evidence="4">RS5133</strain>
    </source>
</reference>
<dbReference type="PROSITE" id="PS51304">
    <property type="entry name" value="GALECTIN"/>
    <property type="match status" value="1"/>
</dbReference>
<gene>
    <name evidence="4" type="ORF">PFISCL1PPCAC_10085</name>
</gene>
<feature type="domain" description="Galectin" evidence="3">
    <location>
        <begin position="39"/>
        <end position="167"/>
    </location>
</feature>
<keyword evidence="5" id="KW-1185">Reference proteome</keyword>
<dbReference type="SMART" id="SM00908">
    <property type="entry name" value="Gal-bind_lectin"/>
    <property type="match status" value="1"/>
</dbReference>
<dbReference type="CDD" id="cd00070">
    <property type="entry name" value="GLECT"/>
    <property type="match status" value="1"/>
</dbReference>
<evidence type="ECO:0000256" key="1">
    <source>
        <dbReference type="ARBA" id="ARBA00022734"/>
    </source>
</evidence>
<accession>A0AAV5VKI9</accession>
<keyword evidence="1 2" id="KW-0430">Lectin</keyword>
<comment type="caution">
    <text evidence="4">The sequence shown here is derived from an EMBL/GenBank/DDBJ whole genome shotgun (WGS) entry which is preliminary data.</text>
</comment>
<protein>
    <recommendedName>
        <fullName evidence="2">Galectin</fullName>
    </recommendedName>
</protein>
<dbReference type="AlphaFoldDB" id="A0AAV5VKI9"/>
<organism evidence="4 5">
    <name type="scientific">Pristionchus fissidentatus</name>
    <dbReference type="NCBI Taxonomy" id="1538716"/>
    <lineage>
        <taxon>Eukaryota</taxon>
        <taxon>Metazoa</taxon>
        <taxon>Ecdysozoa</taxon>
        <taxon>Nematoda</taxon>
        <taxon>Chromadorea</taxon>
        <taxon>Rhabditida</taxon>
        <taxon>Rhabditina</taxon>
        <taxon>Diplogasteromorpha</taxon>
        <taxon>Diplogasteroidea</taxon>
        <taxon>Neodiplogasteridae</taxon>
        <taxon>Pristionchus</taxon>
    </lineage>
</organism>
<dbReference type="InterPro" id="IPR013320">
    <property type="entry name" value="ConA-like_dom_sf"/>
</dbReference>
<sequence>MFGLDPARFEREVRDEKLRAIARGTGLNLKMETFQPLVPASYPIDGFLLGHRIRVVGSSPRDADRFHINLRADNEIAFHFNPRFSQNCVVRNSFQDGKWNFGMEERVGGMPLERQKMFTIDLIEMGGFIRMVVNGKNFAQYVERMDSKKIKRIEIDGDIEVHSVQVYTL</sequence>
<dbReference type="InterPro" id="IPR001079">
    <property type="entry name" value="Galectin_CRD"/>
</dbReference>
<dbReference type="Proteomes" id="UP001432322">
    <property type="component" value="Unassembled WGS sequence"/>
</dbReference>
<dbReference type="GO" id="GO:0016936">
    <property type="term" value="F:galactoside binding"/>
    <property type="evidence" value="ECO:0007669"/>
    <property type="project" value="TreeGrafter"/>
</dbReference>
<dbReference type="InterPro" id="IPR044156">
    <property type="entry name" value="Galectin-like"/>
</dbReference>